<protein>
    <submittedName>
        <fullName evidence="1">Uncharacterized protein</fullName>
    </submittedName>
</protein>
<sequence length="77" mass="8524">LPVRGGSGIPSGNDDRTNPIGYFSSHSSPIPDYGDVYDLQCCWAFLLRIFSFGKIKNKMKNCILIIAIFSILSSETH</sequence>
<name>A0A382V8X3_9ZZZZ</name>
<reference evidence="1" key="1">
    <citation type="submission" date="2018-05" db="EMBL/GenBank/DDBJ databases">
        <authorList>
            <person name="Lanie J.A."/>
            <person name="Ng W.-L."/>
            <person name="Kazmierczak K.M."/>
            <person name="Andrzejewski T.M."/>
            <person name="Davidsen T.M."/>
            <person name="Wayne K.J."/>
            <person name="Tettelin H."/>
            <person name="Glass J.I."/>
            <person name="Rusch D."/>
            <person name="Podicherti R."/>
            <person name="Tsui H.-C.T."/>
            <person name="Winkler M.E."/>
        </authorList>
    </citation>
    <scope>NUCLEOTIDE SEQUENCE</scope>
</reference>
<evidence type="ECO:0000313" key="1">
    <source>
        <dbReference type="EMBL" id="SVD42910.1"/>
    </source>
</evidence>
<dbReference type="AlphaFoldDB" id="A0A382V8X3"/>
<organism evidence="1">
    <name type="scientific">marine metagenome</name>
    <dbReference type="NCBI Taxonomy" id="408172"/>
    <lineage>
        <taxon>unclassified sequences</taxon>
        <taxon>metagenomes</taxon>
        <taxon>ecological metagenomes</taxon>
    </lineage>
</organism>
<proteinExistence type="predicted"/>
<dbReference type="EMBL" id="UINC01150064">
    <property type="protein sequence ID" value="SVD42910.1"/>
    <property type="molecule type" value="Genomic_DNA"/>
</dbReference>
<accession>A0A382V8X3</accession>
<feature type="non-terminal residue" evidence="1">
    <location>
        <position position="1"/>
    </location>
</feature>
<gene>
    <name evidence="1" type="ORF">METZ01_LOCUS395764</name>
</gene>